<dbReference type="InterPro" id="IPR015915">
    <property type="entry name" value="Kelch-typ_b-propeller"/>
</dbReference>
<dbReference type="InterPro" id="IPR001810">
    <property type="entry name" value="F-box_dom"/>
</dbReference>
<evidence type="ECO:0000259" key="2">
    <source>
        <dbReference type="PROSITE" id="PS50181"/>
    </source>
</evidence>
<feature type="compositionally biased region" description="Polar residues" evidence="1">
    <location>
        <begin position="546"/>
        <end position="556"/>
    </location>
</feature>
<dbReference type="AlphaFoldDB" id="A0A0B2V4A7"/>
<dbReference type="Pfam" id="PF12937">
    <property type="entry name" value="F-box-like"/>
    <property type="match status" value="1"/>
</dbReference>
<evidence type="ECO:0000256" key="1">
    <source>
        <dbReference type="SAM" id="MobiDB-lite"/>
    </source>
</evidence>
<reference evidence="3 4" key="1">
    <citation type="submission" date="2014-11" db="EMBL/GenBank/DDBJ databases">
        <title>Genetic blueprint of the zoonotic pathogen Toxocara canis.</title>
        <authorList>
            <person name="Zhu X.-Q."/>
            <person name="Korhonen P.K."/>
            <person name="Cai H."/>
            <person name="Young N.D."/>
            <person name="Nejsum P."/>
            <person name="von Samson-Himmelstjerna G."/>
            <person name="Boag P.R."/>
            <person name="Tan P."/>
            <person name="Li Q."/>
            <person name="Min J."/>
            <person name="Yang Y."/>
            <person name="Wang X."/>
            <person name="Fang X."/>
            <person name="Hall R.S."/>
            <person name="Hofmann A."/>
            <person name="Sternberg P.W."/>
            <person name="Jex A.R."/>
            <person name="Gasser R.B."/>
        </authorList>
    </citation>
    <scope>NUCLEOTIDE SEQUENCE [LARGE SCALE GENOMIC DNA]</scope>
    <source>
        <strain evidence="3">PN_DK_2014</strain>
    </source>
</reference>
<dbReference type="GO" id="GO:0019005">
    <property type="term" value="C:SCF ubiquitin ligase complex"/>
    <property type="evidence" value="ECO:0007669"/>
    <property type="project" value="TreeGrafter"/>
</dbReference>
<feature type="region of interest" description="Disordered" evidence="1">
    <location>
        <begin position="400"/>
        <end position="425"/>
    </location>
</feature>
<name>A0A0B2V4A7_TOXCA</name>
<accession>A0A0B2V4A7</accession>
<dbReference type="SUPFAM" id="SSF81383">
    <property type="entry name" value="F-box domain"/>
    <property type="match status" value="1"/>
</dbReference>
<feature type="region of interest" description="Disordered" evidence="1">
    <location>
        <begin position="476"/>
        <end position="504"/>
    </location>
</feature>
<dbReference type="PANTHER" id="PTHR46432">
    <property type="entry name" value="F-BOX ONLY PROTEIN 42"/>
    <property type="match status" value="1"/>
</dbReference>
<feature type="region of interest" description="Disordered" evidence="1">
    <location>
        <begin position="525"/>
        <end position="592"/>
    </location>
</feature>
<feature type="compositionally biased region" description="Polar residues" evidence="1">
    <location>
        <begin position="525"/>
        <end position="535"/>
    </location>
</feature>
<dbReference type="SUPFAM" id="SSF117281">
    <property type="entry name" value="Kelch motif"/>
    <property type="match status" value="1"/>
</dbReference>
<dbReference type="STRING" id="6265.A0A0B2V4A7"/>
<dbReference type="EMBL" id="JPKZ01002496">
    <property type="protein sequence ID" value="KHN76403.1"/>
    <property type="molecule type" value="Genomic_DNA"/>
</dbReference>
<dbReference type="OMA" id="WIEIVTE"/>
<dbReference type="InterPro" id="IPR052821">
    <property type="entry name" value="F-box_only_SRC"/>
</dbReference>
<dbReference type="Gene3D" id="2.120.10.80">
    <property type="entry name" value="Kelch-type beta propeller"/>
    <property type="match status" value="2"/>
</dbReference>
<dbReference type="Proteomes" id="UP000031036">
    <property type="component" value="Unassembled WGS sequence"/>
</dbReference>
<evidence type="ECO:0000313" key="3">
    <source>
        <dbReference type="EMBL" id="KHN76403.1"/>
    </source>
</evidence>
<dbReference type="Pfam" id="PF13415">
    <property type="entry name" value="Beta-prop_FBX42"/>
    <property type="match status" value="1"/>
</dbReference>
<sequence>MAESQVESVEEGGVCINDLPEFILEYIFTMLSPYDDLDAARLVSHRWLRVAGNAVALMRRAFERCDQFEWSCYEPDLHTGPFLAERCSHSACYHAGKKAMFVFGGCTATYTAFNDLWTFDLTWHTWSRVVVSRAPFPSPKALATLLPYGDDLLLYGGFSKSSPNPIHQTSTFYNELHLYSTTKNQWIEIVTENSAPKLASHSASIVGDSMVVFGGSMGNCSSNEIWVLDIPGRVWLQPHIAEGRRPAARYGHSQVLLDSSHLLVVGGCGGPNMIYSDAWMLHFDISMSSTWEWHEVKILNPEASAPQLWCHAACRVGQHLVTLSRTLKKPKTRTDFRDMCIGTSPTPLNVRSALLTERRVAETVALRSGAVGANGRQSGGLQPSAPFRRRTLLTSKSLEEHIEQDSEQGVQRSSTDALDVSGGSVTRSVELQRARSIPAIIVGEIPKLVVTSSEATSSTSRQSPPLTHATLSSLVNKPNADDMSDQSIPHCSASALPAGKQGKHGEESAAVASLARVIAKVNRGSATCSTAVREQSSSTKRSSRSVHQGASGSLQRRSAPRPYGAPLSTTNRDGRSHDQLSPSGGHKYGHSTKDGLIGRRLLSAYVLDLSRVLSEHVARWQEQDLEMNAPEDTILYSICVGRGEVIVFGGMRSDSAMEGLSPFTHSINNKAFVLRPRYSV</sequence>
<evidence type="ECO:0000313" key="4">
    <source>
        <dbReference type="Proteomes" id="UP000031036"/>
    </source>
</evidence>
<keyword evidence="4" id="KW-1185">Reference proteome</keyword>
<proteinExistence type="predicted"/>
<organism evidence="3 4">
    <name type="scientific">Toxocara canis</name>
    <name type="common">Canine roundworm</name>
    <dbReference type="NCBI Taxonomy" id="6265"/>
    <lineage>
        <taxon>Eukaryota</taxon>
        <taxon>Metazoa</taxon>
        <taxon>Ecdysozoa</taxon>
        <taxon>Nematoda</taxon>
        <taxon>Chromadorea</taxon>
        <taxon>Rhabditida</taxon>
        <taxon>Spirurina</taxon>
        <taxon>Ascaridomorpha</taxon>
        <taxon>Ascaridoidea</taxon>
        <taxon>Toxocaridae</taxon>
        <taxon>Toxocara</taxon>
    </lineage>
</organism>
<comment type="caution">
    <text evidence="3">The sequence shown here is derived from an EMBL/GenBank/DDBJ whole genome shotgun (WGS) entry which is preliminary data.</text>
</comment>
<feature type="domain" description="F-box" evidence="2">
    <location>
        <begin position="13"/>
        <end position="61"/>
    </location>
</feature>
<dbReference type="PANTHER" id="PTHR46432:SF1">
    <property type="entry name" value="F-BOX ONLY PROTEIN 42"/>
    <property type="match status" value="1"/>
</dbReference>
<dbReference type="OrthoDB" id="9973021at2759"/>
<feature type="compositionally biased region" description="Polar residues" evidence="1">
    <location>
        <begin position="407"/>
        <end position="416"/>
    </location>
</feature>
<protein>
    <submittedName>
        <fullName evidence="3">F-box only protein 42</fullName>
    </submittedName>
</protein>
<dbReference type="InterPro" id="IPR036047">
    <property type="entry name" value="F-box-like_dom_sf"/>
</dbReference>
<gene>
    <name evidence="3" type="primary">Fbxo42</name>
    <name evidence="3" type="ORF">Tcan_17304</name>
</gene>
<dbReference type="GO" id="GO:1990756">
    <property type="term" value="F:ubiquitin-like ligase-substrate adaptor activity"/>
    <property type="evidence" value="ECO:0007669"/>
    <property type="project" value="TreeGrafter"/>
</dbReference>
<dbReference type="Gene3D" id="1.20.1280.50">
    <property type="match status" value="1"/>
</dbReference>
<dbReference type="PROSITE" id="PS50181">
    <property type="entry name" value="FBOX"/>
    <property type="match status" value="1"/>
</dbReference>